<keyword evidence="8 15" id="KW-0418">Kinase</keyword>
<dbReference type="Pfam" id="PF00072">
    <property type="entry name" value="Response_reg"/>
    <property type="match status" value="1"/>
</dbReference>
<dbReference type="Gene3D" id="3.40.50.2300">
    <property type="match status" value="1"/>
</dbReference>
<keyword evidence="16" id="KW-1185">Reference proteome</keyword>
<keyword evidence="6" id="KW-0716">Sensory transduction</keyword>
<protein>
    <recommendedName>
        <fullName evidence="3">histidine kinase</fullName>
        <ecNumber evidence="3">2.7.13.3</ecNumber>
    </recommendedName>
</protein>
<dbReference type="RefSeq" id="WP_099151684.1">
    <property type="nucleotide sequence ID" value="NZ_PDUD01000023.1"/>
</dbReference>
<evidence type="ECO:0000256" key="7">
    <source>
        <dbReference type="ARBA" id="ARBA00022679"/>
    </source>
</evidence>
<dbReference type="Gene3D" id="3.30.565.10">
    <property type="entry name" value="Histidine kinase-like ATPase, C-terminal domain"/>
    <property type="match status" value="1"/>
</dbReference>
<sequence>MELDIDRLDFDHCEDEPIHTPESVQSYGYFFAMNEQEQNIAIISENVLSLLPIEEELIGWNFFDLLDEGEVDREFILETFDRAKEKETRLPIRIKFKEEYVIPDMGSDFLAVIYYSSGHIVIELEPATKFREVYSAEHYVKMYATRTAPRFQQFESLADMAERMVETIRYITGMERVVLYRFNDDASGVVIAEAKVDEIESYLGVNYPASDIPAQARELYKKNWIRLTPDVNLKPARLLPAVEESGRPKLDLTHSLLRTMSPIHRQYIRNQGLCASFSMSLVTHDNLWGLISCHCRKPTYIPQDVRLQCENLSQLFSWHLYAKEEELHLNQRNRTEDAIRTMLDKVSANNPIVDIFSEHEEDILKIMDSEGFVFFSEGKTVSIGTVPEISVVQEFYDALDTEKNRYYVTDQLVDKVSEESLLNGIVGILLIPLLGQRNYFTAWFRKEHKREQKWVGLPNERSDASTKREKLTPRASFDIHVKKITGQSKKFTEIDIDMAIRFNRVFLAYVLEVQEKMRQDLLALEEQDRHRNEFLATLAHELRNPLTPIKTGIDILERNDDENIRNTVNSTIRRQVKNLTKLIDDLMDISRVNKGKIKLDLQPVMIQETIGSALEISENALTSKQHESVIHMPEEPLWVRGDPTRLSQVFSNLLNNAAKYTENGGEISIAVEKRKSDISVKIIDNGLGIPPHKLQRIFNMFTQVEEHGPHSNGGLGIGLALVKKLVELHDGSVVARSGGLDKGSEFEVILPRLQKSETGRPESDSSSYKRSVKKKILIVDDNPDIIQMYEMLLQTMGYETQTAQNGRQAIAIFPGFKPDFALLDIGMNDMNGYELRQALAKFPEAVNTVFFSQSGWGNKTDFAQSKASGFRKHFVKPLDLKKLQQELAQYQDWVEEE</sequence>
<dbReference type="GO" id="GO:0006355">
    <property type="term" value="P:regulation of DNA-templated transcription"/>
    <property type="evidence" value="ECO:0007669"/>
    <property type="project" value="InterPro"/>
</dbReference>
<evidence type="ECO:0000259" key="14">
    <source>
        <dbReference type="PROSITE" id="PS50110"/>
    </source>
</evidence>
<dbReference type="SUPFAM" id="SSF55785">
    <property type="entry name" value="PYP-like sensor domain (PAS domain)"/>
    <property type="match status" value="1"/>
</dbReference>
<dbReference type="InterPro" id="IPR013515">
    <property type="entry name" value="Phytochrome_cen-reg"/>
</dbReference>
<dbReference type="InterPro" id="IPR035965">
    <property type="entry name" value="PAS-like_dom_sf"/>
</dbReference>
<dbReference type="SMART" id="SM00065">
    <property type="entry name" value="GAF"/>
    <property type="match status" value="1"/>
</dbReference>
<dbReference type="FunFam" id="3.30.565.10:FF:000006">
    <property type="entry name" value="Sensor histidine kinase WalK"/>
    <property type="match status" value="1"/>
</dbReference>
<dbReference type="Gene3D" id="3.30.450.20">
    <property type="entry name" value="PAS domain"/>
    <property type="match status" value="1"/>
</dbReference>
<dbReference type="Gene3D" id="1.10.287.130">
    <property type="match status" value="1"/>
</dbReference>
<dbReference type="InterPro" id="IPR013654">
    <property type="entry name" value="PAS_2"/>
</dbReference>
<dbReference type="SMART" id="SM00388">
    <property type="entry name" value="HisKA"/>
    <property type="match status" value="1"/>
</dbReference>
<dbReference type="SMART" id="SM00448">
    <property type="entry name" value="REC"/>
    <property type="match status" value="1"/>
</dbReference>
<dbReference type="Gene3D" id="3.30.450.40">
    <property type="match status" value="1"/>
</dbReference>
<dbReference type="InterPro" id="IPR003018">
    <property type="entry name" value="GAF"/>
</dbReference>
<dbReference type="InterPro" id="IPR003661">
    <property type="entry name" value="HisK_dim/P_dom"/>
</dbReference>
<name>A0A2D0N9I1_FLAN2</name>
<dbReference type="GO" id="GO:0009881">
    <property type="term" value="F:photoreceptor activity"/>
    <property type="evidence" value="ECO:0007669"/>
    <property type="project" value="UniProtKB-KW"/>
</dbReference>
<evidence type="ECO:0000259" key="12">
    <source>
        <dbReference type="PROSITE" id="PS50046"/>
    </source>
</evidence>
<dbReference type="Pfam" id="PF00512">
    <property type="entry name" value="HisKA"/>
    <property type="match status" value="1"/>
</dbReference>
<dbReference type="InterPro" id="IPR001789">
    <property type="entry name" value="Sig_transdc_resp-reg_receiver"/>
</dbReference>
<dbReference type="CDD" id="cd00082">
    <property type="entry name" value="HisKA"/>
    <property type="match status" value="1"/>
</dbReference>
<evidence type="ECO:0000256" key="8">
    <source>
        <dbReference type="ARBA" id="ARBA00022777"/>
    </source>
</evidence>
<dbReference type="PROSITE" id="PS50110">
    <property type="entry name" value="RESPONSE_REGULATORY"/>
    <property type="match status" value="1"/>
</dbReference>
<dbReference type="InterPro" id="IPR036097">
    <property type="entry name" value="HisK_dim/P_sf"/>
</dbReference>
<keyword evidence="10" id="KW-0675">Receptor</keyword>
<evidence type="ECO:0000256" key="6">
    <source>
        <dbReference type="ARBA" id="ARBA00022606"/>
    </source>
</evidence>
<dbReference type="AlphaFoldDB" id="A0A2D0N9I1"/>
<gene>
    <name evidence="15" type="ORF">CRP01_19145</name>
</gene>
<dbReference type="SUPFAM" id="SSF55874">
    <property type="entry name" value="ATPase domain of HSP90 chaperone/DNA topoisomerase II/histidine kinase"/>
    <property type="match status" value="1"/>
</dbReference>
<evidence type="ECO:0000256" key="3">
    <source>
        <dbReference type="ARBA" id="ARBA00012438"/>
    </source>
</evidence>
<keyword evidence="4" id="KW-0600">Photoreceptor protein</keyword>
<dbReference type="GO" id="GO:0009584">
    <property type="term" value="P:detection of visible light"/>
    <property type="evidence" value="ECO:0007669"/>
    <property type="project" value="InterPro"/>
</dbReference>
<feature type="modified residue" description="4-aspartylphosphate" evidence="11">
    <location>
        <position position="824"/>
    </location>
</feature>
<dbReference type="InterPro" id="IPR029016">
    <property type="entry name" value="GAF-like_dom_sf"/>
</dbReference>
<dbReference type="Gene3D" id="3.30.450.270">
    <property type="match status" value="1"/>
</dbReference>
<evidence type="ECO:0000313" key="16">
    <source>
        <dbReference type="Proteomes" id="UP000223913"/>
    </source>
</evidence>
<dbReference type="PRINTS" id="PR00344">
    <property type="entry name" value="BCTRLSENSOR"/>
</dbReference>
<evidence type="ECO:0000256" key="9">
    <source>
        <dbReference type="ARBA" id="ARBA00022991"/>
    </source>
</evidence>
<dbReference type="InterPro" id="IPR016132">
    <property type="entry name" value="Phyto_chromo_attachment"/>
</dbReference>
<evidence type="ECO:0000313" key="15">
    <source>
        <dbReference type="EMBL" id="PHN05137.1"/>
    </source>
</evidence>
<dbReference type="GO" id="GO:0000155">
    <property type="term" value="F:phosphorelay sensor kinase activity"/>
    <property type="evidence" value="ECO:0007669"/>
    <property type="project" value="InterPro"/>
</dbReference>
<evidence type="ECO:0000256" key="11">
    <source>
        <dbReference type="PROSITE-ProRule" id="PRU00169"/>
    </source>
</evidence>
<dbReference type="Pfam" id="PF00360">
    <property type="entry name" value="PHY"/>
    <property type="match status" value="1"/>
</dbReference>
<organism evidence="15 16">
    <name type="scientific">Flavilitoribacter nigricans (strain ATCC 23147 / DSM 23189 / NBRC 102662 / NCIMB 1420 / SS-2)</name>
    <name type="common">Lewinella nigricans</name>
    <dbReference type="NCBI Taxonomy" id="1122177"/>
    <lineage>
        <taxon>Bacteria</taxon>
        <taxon>Pseudomonadati</taxon>
        <taxon>Bacteroidota</taxon>
        <taxon>Saprospiria</taxon>
        <taxon>Saprospirales</taxon>
        <taxon>Lewinellaceae</taxon>
        <taxon>Flavilitoribacter</taxon>
    </lineage>
</organism>
<proteinExistence type="inferred from homology"/>
<evidence type="ECO:0000256" key="10">
    <source>
        <dbReference type="ARBA" id="ARBA00023170"/>
    </source>
</evidence>
<dbReference type="PROSITE" id="PS50046">
    <property type="entry name" value="PHYTOCHROME_2"/>
    <property type="match status" value="1"/>
</dbReference>
<dbReference type="PROSITE" id="PS50109">
    <property type="entry name" value="HIS_KIN"/>
    <property type="match status" value="1"/>
</dbReference>
<keyword evidence="5 11" id="KW-0597">Phosphoprotein</keyword>
<evidence type="ECO:0000256" key="1">
    <source>
        <dbReference type="ARBA" id="ARBA00000085"/>
    </source>
</evidence>
<dbReference type="SUPFAM" id="SSF55781">
    <property type="entry name" value="GAF domain-like"/>
    <property type="match status" value="2"/>
</dbReference>
<dbReference type="SMART" id="SM00387">
    <property type="entry name" value="HATPase_c"/>
    <property type="match status" value="1"/>
</dbReference>
<evidence type="ECO:0000256" key="2">
    <source>
        <dbReference type="ARBA" id="ARBA00006402"/>
    </source>
</evidence>
<dbReference type="InterPro" id="IPR003594">
    <property type="entry name" value="HATPase_dom"/>
</dbReference>
<dbReference type="SUPFAM" id="SSF52172">
    <property type="entry name" value="CheY-like"/>
    <property type="match status" value="1"/>
</dbReference>
<accession>A0A2D0N9I1</accession>
<feature type="domain" description="Histidine kinase" evidence="13">
    <location>
        <begin position="537"/>
        <end position="754"/>
    </location>
</feature>
<comment type="catalytic activity">
    <reaction evidence="1">
        <text>ATP + protein L-histidine = ADP + protein N-phospho-L-histidine.</text>
        <dbReference type="EC" id="2.7.13.3"/>
    </reaction>
</comment>
<dbReference type="EC" id="2.7.13.3" evidence="3"/>
<dbReference type="Proteomes" id="UP000223913">
    <property type="component" value="Unassembled WGS sequence"/>
</dbReference>
<dbReference type="Pfam" id="PF01590">
    <property type="entry name" value="GAF"/>
    <property type="match status" value="1"/>
</dbReference>
<keyword evidence="7" id="KW-0808">Transferase</keyword>
<dbReference type="Pfam" id="PF08446">
    <property type="entry name" value="PAS_2"/>
    <property type="match status" value="1"/>
</dbReference>
<dbReference type="InterPro" id="IPR036890">
    <property type="entry name" value="HATPase_C_sf"/>
</dbReference>
<feature type="domain" description="Response regulatory" evidence="14">
    <location>
        <begin position="775"/>
        <end position="891"/>
    </location>
</feature>
<dbReference type="EMBL" id="PDUD01000023">
    <property type="protein sequence ID" value="PHN05137.1"/>
    <property type="molecule type" value="Genomic_DNA"/>
</dbReference>
<reference evidence="15 16" key="1">
    <citation type="submission" date="2017-10" db="EMBL/GenBank/DDBJ databases">
        <title>The draft genome sequence of Lewinella nigricans NBRC 102662.</title>
        <authorList>
            <person name="Wang K."/>
        </authorList>
    </citation>
    <scope>NUCLEOTIDE SEQUENCE [LARGE SCALE GENOMIC DNA]</scope>
    <source>
        <strain evidence="15 16">NBRC 102662</strain>
    </source>
</reference>
<dbReference type="OrthoDB" id="9766459at2"/>
<dbReference type="InterPro" id="IPR043150">
    <property type="entry name" value="Phytochrome_PHY_sf"/>
</dbReference>
<comment type="similarity">
    <text evidence="2">In the N-terminal section; belongs to the phytochrome family.</text>
</comment>
<evidence type="ECO:0000259" key="13">
    <source>
        <dbReference type="PROSITE" id="PS50109"/>
    </source>
</evidence>
<dbReference type="PANTHER" id="PTHR43547">
    <property type="entry name" value="TWO-COMPONENT HISTIDINE KINASE"/>
    <property type="match status" value="1"/>
</dbReference>
<dbReference type="InterPro" id="IPR011006">
    <property type="entry name" value="CheY-like_superfamily"/>
</dbReference>
<dbReference type="Pfam" id="PF02518">
    <property type="entry name" value="HATPase_c"/>
    <property type="match status" value="1"/>
</dbReference>
<evidence type="ECO:0000256" key="4">
    <source>
        <dbReference type="ARBA" id="ARBA00022543"/>
    </source>
</evidence>
<evidence type="ECO:0000256" key="5">
    <source>
        <dbReference type="ARBA" id="ARBA00022553"/>
    </source>
</evidence>
<comment type="caution">
    <text evidence="15">The sequence shown here is derived from an EMBL/GenBank/DDBJ whole genome shotgun (WGS) entry which is preliminary data.</text>
</comment>
<feature type="domain" description="Phytochrome chromophore attachment site" evidence="12">
    <location>
        <begin position="156"/>
        <end position="314"/>
    </location>
</feature>
<dbReference type="PANTHER" id="PTHR43547:SF2">
    <property type="entry name" value="HYBRID SIGNAL TRANSDUCTION HISTIDINE KINASE C"/>
    <property type="match status" value="1"/>
</dbReference>
<dbReference type="InterPro" id="IPR004358">
    <property type="entry name" value="Sig_transdc_His_kin-like_C"/>
</dbReference>
<keyword evidence="9" id="KW-0157">Chromophore</keyword>
<dbReference type="InterPro" id="IPR005467">
    <property type="entry name" value="His_kinase_dom"/>
</dbReference>
<dbReference type="SUPFAM" id="SSF47384">
    <property type="entry name" value="Homodimeric domain of signal transducing histidine kinase"/>
    <property type="match status" value="1"/>
</dbReference>